<proteinExistence type="predicted"/>
<gene>
    <name evidence="2" type="ORF">BDY17DRAFT_199992</name>
</gene>
<protein>
    <submittedName>
        <fullName evidence="2">Uncharacterized protein</fullName>
    </submittedName>
</protein>
<evidence type="ECO:0000313" key="2">
    <source>
        <dbReference type="EMBL" id="KAF2480765.1"/>
    </source>
</evidence>
<feature type="region of interest" description="Disordered" evidence="1">
    <location>
        <begin position="212"/>
        <end position="244"/>
    </location>
</feature>
<reference evidence="2" key="1">
    <citation type="journal article" date="2020" name="Stud. Mycol.">
        <title>101 Dothideomycetes genomes: a test case for predicting lifestyles and emergence of pathogens.</title>
        <authorList>
            <person name="Haridas S."/>
            <person name="Albert R."/>
            <person name="Binder M."/>
            <person name="Bloem J."/>
            <person name="Labutti K."/>
            <person name="Salamov A."/>
            <person name="Andreopoulos B."/>
            <person name="Baker S."/>
            <person name="Barry K."/>
            <person name="Bills G."/>
            <person name="Bluhm B."/>
            <person name="Cannon C."/>
            <person name="Castanera R."/>
            <person name="Culley D."/>
            <person name="Daum C."/>
            <person name="Ezra D."/>
            <person name="Gonzalez J."/>
            <person name="Henrissat B."/>
            <person name="Kuo A."/>
            <person name="Liang C."/>
            <person name="Lipzen A."/>
            <person name="Lutzoni F."/>
            <person name="Magnuson J."/>
            <person name="Mondo S."/>
            <person name="Nolan M."/>
            <person name="Ohm R."/>
            <person name="Pangilinan J."/>
            <person name="Park H.-J."/>
            <person name="Ramirez L."/>
            <person name="Alfaro M."/>
            <person name="Sun H."/>
            <person name="Tritt A."/>
            <person name="Yoshinaga Y."/>
            <person name="Zwiers L.-H."/>
            <person name="Turgeon B."/>
            <person name="Goodwin S."/>
            <person name="Spatafora J."/>
            <person name="Crous P."/>
            <person name="Grigoriev I."/>
        </authorList>
    </citation>
    <scope>NUCLEOTIDE SEQUENCE</scope>
    <source>
        <strain evidence="2">CBS 113389</strain>
    </source>
</reference>
<dbReference type="RefSeq" id="XP_033587335.1">
    <property type="nucleotide sequence ID" value="XM_033730086.1"/>
</dbReference>
<dbReference type="OrthoDB" id="5327145at2759"/>
<sequence length="244" mass="26401">MPPREIPLPDYPDEWPHDRTYPQFEGANLTRGWWSEFARQKGDDDDSDFSDFEGKLAQIEERQRKERQAMRARPSPAVKRPGLKMTARDPLSQKQPQTLNARSAASALNAPNPTVTPRFAAPTAATQSRATSLGVPKRSGVSVQAPVGNARHGAARVASNTTVGYSKGRAVRKPSLGVTGEQLPGSGDKMASPDQTSLDELFSISKMLSLDGEDDDDLGGGVLVGGDVEDEDEAEVFQLPPVDY</sequence>
<feature type="region of interest" description="Disordered" evidence="1">
    <location>
        <begin position="61"/>
        <end position="194"/>
    </location>
</feature>
<evidence type="ECO:0000256" key="1">
    <source>
        <dbReference type="SAM" id="MobiDB-lite"/>
    </source>
</evidence>
<dbReference type="Proteomes" id="UP000799767">
    <property type="component" value="Unassembled WGS sequence"/>
</dbReference>
<name>A0A6A6PLF4_9PEZI</name>
<accession>A0A6A6PLF4</accession>
<organism evidence="2 3">
    <name type="scientific">Neohortaea acidophila</name>
    <dbReference type="NCBI Taxonomy" id="245834"/>
    <lineage>
        <taxon>Eukaryota</taxon>
        <taxon>Fungi</taxon>
        <taxon>Dikarya</taxon>
        <taxon>Ascomycota</taxon>
        <taxon>Pezizomycotina</taxon>
        <taxon>Dothideomycetes</taxon>
        <taxon>Dothideomycetidae</taxon>
        <taxon>Mycosphaerellales</taxon>
        <taxon>Teratosphaeriaceae</taxon>
        <taxon>Neohortaea</taxon>
    </lineage>
</organism>
<feature type="compositionally biased region" description="Low complexity" evidence="1">
    <location>
        <begin position="99"/>
        <end position="113"/>
    </location>
</feature>
<keyword evidence="3" id="KW-1185">Reference proteome</keyword>
<evidence type="ECO:0000313" key="3">
    <source>
        <dbReference type="Proteomes" id="UP000799767"/>
    </source>
</evidence>
<dbReference type="AlphaFoldDB" id="A0A6A6PLF4"/>
<dbReference type="EMBL" id="MU001639">
    <property type="protein sequence ID" value="KAF2480765.1"/>
    <property type="molecule type" value="Genomic_DNA"/>
</dbReference>
<dbReference type="GeneID" id="54471088"/>